<keyword evidence="2" id="KW-1185">Reference proteome</keyword>
<reference evidence="1 2" key="1">
    <citation type="journal article" date="2011" name="Science">
        <title>The ecoresponsive genome of Daphnia pulex.</title>
        <authorList>
            <person name="Colbourne J.K."/>
            <person name="Pfrender M.E."/>
            <person name="Gilbert D."/>
            <person name="Thomas W.K."/>
            <person name="Tucker A."/>
            <person name="Oakley T.H."/>
            <person name="Tokishita S."/>
            <person name="Aerts A."/>
            <person name="Arnold G.J."/>
            <person name="Basu M.K."/>
            <person name="Bauer D.J."/>
            <person name="Caceres C.E."/>
            <person name="Carmel L."/>
            <person name="Casola C."/>
            <person name="Choi J.H."/>
            <person name="Detter J.C."/>
            <person name="Dong Q."/>
            <person name="Dusheyko S."/>
            <person name="Eads B.D."/>
            <person name="Frohlich T."/>
            <person name="Geiler-Samerotte K.A."/>
            <person name="Gerlach D."/>
            <person name="Hatcher P."/>
            <person name="Jogdeo S."/>
            <person name="Krijgsveld J."/>
            <person name="Kriventseva E.V."/>
            <person name="Kultz D."/>
            <person name="Laforsch C."/>
            <person name="Lindquist E."/>
            <person name="Lopez J."/>
            <person name="Manak J.R."/>
            <person name="Muller J."/>
            <person name="Pangilinan J."/>
            <person name="Patwardhan R.P."/>
            <person name="Pitluck S."/>
            <person name="Pritham E.J."/>
            <person name="Rechtsteiner A."/>
            <person name="Rho M."/>
            <person name="Rogozin I.B."/>
            <person name="Sakarya O."/>
            <person name="Salamov A."/>
            <person name="Schaack S."/>
            <person name="Shapiro H."/>
            <person name="Shiga Y."/>
            <person name="Skalitzky C."/>
            <person name="Smith Z."/>
            <person name="Souvorov A."/>
            <person name="Sung W."/>
            <person name="Tang Z."/>
            <person name="Tsuchiya D."/>
            <person name="Tu H."/>
            <person name="Vos H."/>
            <person name="Wang M."/>
            <person name="Wolf Y.I."/>
            <person name="Yamagata H."/>
            <person name="Yamada T."/>
            <person name="Ye Y."/>
            <person name="Shaw J.R."/>
            <person name="Andrews J."/>
            <person name="Crease T.J."/>
            <person name="Tang H."/>
            <person name="Lucas S.M."/>
            <person name="Robertson H.M."/>
            <person name="Bork P."/>
            <person name="Koonin E.V."/>
            <person name="Zdobnov E.M."/>
            <person name="Grigoriev I.V."/>
            <person name="Lynch M."/>
            <person name="Boore J.L."/>
        </authorList>
    </citation>
    <scope>NUCLEOTIDE SEQUENCE [LARGE SCALE GENOMIC DNA]</scope>
</reference>
<protein>
    <submittedName>
        <fullName evidence="1">Uncharacterized protein</fullName>
    </submittedName>
</protein>
<dbReference type="KEGG" id="dpx:DAPPUDRAFT_247832"/>
<evidence type="ECO:0000313" key="2">
    <source>
        <dbReference type="Proteomes" id="UP000000305"/>
    </source>
</evidence>
<dbReference type="InParanoid" id="E9GSY8"/>
<dbReference type="Proteomes" id="UP000000305">
    <property type="component" value="Unassembled WGS sequence"/>
</dbReference>
<organism evidence="1 2">
    <name type="scientific">Daphnia pulex</name>
    <name type="common">Water flea</name>
    <dbReference type="NCBI Taxonomy" id="6669"/>
    <lineage>
        <taxon>Eukaryota</taxon>
        <taxon>Metazoa</taxon>
        <taxon>Ecdysozoa</taxon>
        <taxon>Arthropoda</taxon>
        <taxon>Crustacea</taxon>
        <taxon>Branchiopoda</taxon>
        <taxon>Diplostraca</taxon>
        <taxon>Cladocera</taxon>
        <taxon>Anomopoda</taxon>
        <taxon>Daphniidae</taxon>
        <taxon>Daphnia</taxon>
    </lineage>
</organism>
<name>E9GSY8_DAPPU</name>
<proteinExistence type="predicted"/>
<evidence type="ECO:0000313" key="1">
    <source>
        <dbReference type="EMBL" id="EFX77363.1"/>
    </source>
</evidence>
<dbReference type="HOGENOM" id="CLU_2656987_0_0_1"/>
<dbReference type="AlphaFoldDB" id="E9GSY8"/>
<gene>
    <name evidence="1" type="ORF">DAPPUDRAFT_247832</name>
</gene>
<dbReference type="EMBL" id="GL732563">
    <property type="protein sequence ID" value="EFX77363.1"/>
    <property type="molecule type" value="Genomic_DNA"/>
</dbReference>
<accession>E9GSY8</accession>
<sequence length="76" mass="8242">MNIFLWSTPKILRCCADCRGFPVIPGRSTTPHTVGQQNSTSGPSANLQWVLYPTAEYSATNTDCGSPSTEKPSTHQ</sequence>